<keyword evidence="6" id="KW-0808">Transferase</keyword>
<keyword evidence="7" id="KW-1185">Reference proteome</keyword>
<evidence type="ECO:0000256" key="3">
    <source>
        <dbReference type="ARBA" id="ARBA00022989"/>
    </source>
</evidence>
<reference evidence="7" key="1">
    <citation type="journal article" date="2018" name="Front. Microbiol.">
        <title>Genome-Based Analysis Reveals the Taxonomy and Diversity of the Family Idiomarinaceae.</title>
        <authorList>
            <person name="Liu Y."/>
            <person name="Lai Q."/>
            <person name="Shao Z."/>
        </authorList>
    </citation>
    <scope>NUCLEOTIDE SEQUENCE [LARGE SCALE GENOMIC DNA]</scope>
    <source>
        <strain evidence="7">BH195</strain>
    </source>
</reference>
<organism evidence="6 7">
    <name type="scientific">Pseudidiomarina halophila</name>
    <dbReference type="NCBI Taxonomy" id="1449799"/>
    <lineage>
        <taxon>Bacteria</taxon>
        <taxon>Pseudomonadati</taxon>
        <taxon>Pseudomonadota</taxon>
        <taxon>Gammaproteobacteria</taxon>
        <taxon>Alteromonadales</taxon>
        <taxon>Idiomarinaceae</taxon>
        <taxon>Pseudidiomarina</taxon>
    </lineage>
</organism>
<dbReference type="PANTHER" id="PTHR12714">
    <property type="entry name" value="PROTEIN-S ISOPRENYLCYSTEINE O-METHYLTRANSFERASE"/>
    <property type="match status" value="1"/>
</dbReference>
<dbReference type="RefSeq" id="WP_126762930.1">
    <property type="nucleotide sequence ID" value="NZ_JBHLTZ010000012.1"/>
</dbReference>
<evidence type="ECO:0000256" key="5">
    <source>
        <dbReference type="SAM" id="Phobius"/>
    </source>
</evidence>
<dbReference type="AlphaFoldDB" id="A0A432XV50"/>
<dbReference type="GO" id="GO:0008168">
    <property type="term" value="F:methyltransferase activity"/>
    <property type="evidence" value="ECO:0007669"/>
    <property type="project" value="UniProtKB-KW"/>
</dbReference>
<keyword evidence="2 5" id="KW-0812">Transmembrane</keyword>
<gene>
    <name evidence="6" type="ORF">CWI69_06090</name>
</gene>
<feature type="transmembrane region" description="Helical" evidence="5">
    <location>
        <begin position="39"/>
        <end position="57"/>
    </location>
</feature>
<name>A0A432XV50_9GAMM</name>
<keyword evidence="3 5" id="KW-1133">Transmembrane helix</keyword>
<dbReference type="GO" id="GO:0012505">
    <property type="term" value="C:endomembrane system"/>
    <property type="evidence" value="ECO:0007669"/>
    <property type="project" value="UniProtKB-SubCell"/>
</dbReference>
<dbReference type="EMBL" id="PIPW01000002">
    <property type="protein sequence ID" value="RUO52606.1"/>
    <property type="molecule type" value="Genomic_DNA"/>
</dbReference>
<evidence type="ECO:0000256" key="2">
    <source>
        <dbReference type="ARBA" id="ARBA00022692"/>
    </source>
</evidence>
<dbReference type="Gene3D" id="1.20.120.1630">
    <property type="match status" value="1"/>
</dbReference>
<keyword evidence="4 5" id="KW-0472">Membrane</keyword>
<dbReference type="Proteomes" id="UP000287198">
    <property type="component" value="Unassembled WGS sequence"/>
</dbReference>
<dbReference type="PANTHER" id="PTHR12714:SF24">
    <property type="entry name" value="SLR1182 PROTEIN"/>
    <property type="match status" value="1"/>
</dbReference>
<evidence type="ECO:0000313" key="7">
    <source>
        <dbReference type="Proteomes" id="UP000287198"/>
    </source>
</evidence>
<dbReference type="OrthoDB" id="9811969at2"/>
<feature type="transmembrane region" description="Helical" evidence="5">
    <location>
        <begin position="89"/>
        <end position="118"/>
    </location>
</feature>
<proteinExistence type="predicted"/>
<dbReference type="InterPro" id="IPR007318">
    <property type="entry name" value="Phopholipid_MeTrfase"/>
</dbReference>
<comment type="caution">
    <text evidence="6">The sequence shown here is derived from an EMBL/GenBank/DDBJ whole genome shotgun (WGS) entry which is preliminary data.</text>
</comment>
<evidence type="ECO:0000256" key="4">
    <source>
        <dbReference type="ARBA" id="ARBA00023136"/>
    </source>
</evidence>
<feature type="transmembrane region" description="Helical" evidence="5">
    <location>
        <begin position="12"/>
        <end position="33"/>
    </location>
</feature>
<keyword evidence="6" id="KW-0489">Methyltransferase</keyword>
<comment type="subcellular location">
    <subcellularLocation>
        <location evidence="1">Endomembrane system</location>
        <topology evidence="1">Multi-pass membrane protein</topology>
    </subcellularLocation>
</comment>
<sequence length="150" mass="17197">MSQLELKIPPIIVVLLVALGMYTTAQVIDWPLAAYPQTASAIALLGLVLAVLGVWQFRKARTTVDPRKPEQSSAIVTGGIYRWTRNPMYLGFLLILIALALRMANLAVVPWLIVYVLYMNRFQIEPEERMLRAKFGKAYEAYLKRVRRWF</sequence>
<evidence type="ECO:0000256" key="1">
    <source>
        <dbReference type="ARBA" id="ARBA00004127"/>
    </source>
</evidence>
<accession>A0A432XV50</accession>
<dbReference type="GO" id="GO:0032259">
    <property type="term" value="P:methylation"/>
    <property type="evidence" value="ECO:0007669"/>
    <property type="project" value="UniProtKB-KW"/>
</dbReference>
<dbReference type="Pfam" id="PF04191">
    <property type="entry name" value="PEMT"/>
    <property type="match status" value="1"/>
</dbReference>
<evidence type="ECO:0000313" key="6">
    <source>
        <dbReference type="EMBL" id="RUO52606.1"/>
    </source>
</evidence>
<protein>
    <submittedName>
        <fullName evidence="6">Isoprenylcysteine carboxylmethyltransferase family protein</fullName>
    </submittedName>
</protein>